<feature type="transmembrane region" description="Helical" evidence="7">
    <location>
        <begin position="450"/>
        <end position="471"/>
    </location>
</feature>
<name>A0ABQ8F2F8_9FUNG</name>
<evidence type="ECO:0000259" key="8">
    <source>
        <dbReference type="PROSITE" id="PS50893"/>
    </source>
</evidence>
<dbReference type="PANTHER" id="PTHR19229">
    <property type="entry name" value="ATP-BINDING CASSETTE TRANSPORTER SUBFAMILY A ABCA"/>
    <property type="match status" value="1"/>
</dbReference>
<evidence type="ECO:0000256" key="7">
    <source>
        <dbReference type="SAM" id="Phobius"/>
    </source>
</evidence>
<dbReference type="Pfam" id="PF12698">
    <property type="entry name" value="ABC2_membrane_3"/>
    <property type="match status" value="1"/>
</dbReference>
<keyword evidence="6 7" id="KW-0472">Membrane</keyword>
<comment type="subcellular location">
    <subcellularLocation>
        <location evidence="1">Membrane</location>
        <topology evidence="1">Multi-pass membrane protein</topology>
    </subcellularLocation>
</comment>
<dbReference type="PANTHER" id="PTHR19229:SF263">
    <property type="entry name" value="CHROMOSOME UNDETERMINED SCAFFOLD_17, WHOLE GENOME SHOTGUN SEQUENCE"/>
    <property type="match status" value="1"/>
</dbReference>
<dbReference type="InterPro" id="IPR027417">
    <property type="entry name" value="P-loop_NTPase"/>
</dbReference>
<evidence type="ECO:0000313" key="9">
    <source>
        <dbReference type="EMBL" id="KAH6590965.1"/>
    </source>
</evidence>
<feature type="transmembrane region" description="Helical" evidence="7">
    <location>
        <begin position="386"/>
        <end position="404"/>
    </location>
</feature>
<dbReference type="PROSITE" id="PS50893">
    <property type="entry name" value="ABC_TRANSPORTER_2"/>
    <property type="match status" value="1"/>
</dbReference>
<dbReference type="Pfam" id="PF00005">
    <property type="entry name" value="ABC_tran"/>
    <property type="match status" value="1"/>
</dbReference>
<dbReference type="InterPro" id="IPR003439">
    <property type="entry name" value="ABC_transporter-like_ATP-bd"/>
</dbReference>
<feature type="transmembrane region" description="Helical" evidence="7">
    <location>
        <begin position="275"/>
        <end position="295"/>
    </location>
</feature>
<proteinExistence type="predicted"/>
<dbReference type="EMBL" id="JAFCIX010000418">
    <property type="protein sequence ID" value="KAH6590965.1"/>
    <property type="molecule type" value="Genomic_DNA"/>
</dbReference>
<keyword evidence="10" id="KW-1185">Reference proteome</keyword>
<keyword evidence="5 7" id="KW-1133">Transmembrane helix</keyword>
<feature type="transmembrane region" description="Helical" evidence="7">
    <location>
        <begin position="316"/>
        <end position="345"/>
    </location>
</feature>
<evidence type="ECO:0000256" key="2">
    <source>
        <dbReference type="ARBA" id="ARBA00022692"/>
    </source>
</evidence>
<feature type="transmembrane region" description="Helical" evidence="7">
    <location>
        <begin position="351"/>
        <end position="374"/>
    </location>
</feature>
<keyword evidence="3" id="KW-0547">Nucleotide-binding</keyword>
<dbReference type="Gene3D" id="3.40.50.300">
    <property type="entry name" value="P-loop containing nucleotide triphosphate hydrolases"/>
    <property type="match status" value="1"/>
</dbReference>
<keyword evidence="2 7" id="KW-0812">Transmembrane</keyword>
<evidence type="ECO:0000256" key="4">
    <source>
        <dbReference type="ARBA" id="ARBA00022840"/>
    </source>
</evidence>
<dbReference type="InterPro" id="IPR003593">
    <property type="entry name" value="AAA+_ATPase"/>
</dbReference>
<accession>A0ABQ8F2F8</accession>
<dbReference type="Proteomes" id="UP001648503">
    <property type="component" value="Unassembled WGS sequence"/>
</dbReference>
<dbReference type="PROSITE" id="PS00211">
    <property type="entry name" value="ABC_TRANSPORTER_1"/>
    <property type="match status" value="1"/>
</dbReference>
<dbReference type="SUPFAM" id="SSF52540">
    <property type="entry name" value="P-loop containing nucleoside triphosphate hydrolases"/>
    <property type="match status" value="1"/>
</dbReference>
<protein>
    <recommendedName>
        <fullName evidence="8">ABC transporter domain-containing protein</fullName>
    </recommendedName>
</protein>
<evidence type="ECO:0000256" key="1">
    <source>
        <dbReference type="ARBA" id="ARBA00004141"/>
    </source>
</evidence>
<organism evidence="9 10">
    <name type="scientific">Batrachochytrium salamandrivorans</name>
    <dbReference type="NCBI Taxonomy" id="1357716"/>
    <lineage>
        <taxon>Eukaryota</taxon>
        <taxon>Fungi</taxon>
        <taxon>Fungi incertae sedis</taxon>
        <taxon>Chytridiomycota</taxon>
        <taxon>Chytridiomycota incertae sedis</taxon>
        <taxon>Chytridiomycetes</taxon>
        <taxon>Rhizophydiales</taxon>
        <taxon>Rhizophydiales incertae sedis</taxon>
        <taxon>Batrachochytrium</taxon>
    </lineage>
</organism>
<dbReference type="InterPro" id="IPR017871">
    <property type="entry name" value="ABC_transporter-like_CS"/>
</dbReference>
<feature type="domain" description="ABC transporter" evidence="8">
    <location>
        <begin position="562"/>
        <end position="818"/>
    </location>
</feature>
<gene>
    <name evidence="9" type="ORF">BASA50_008965</name>
</gene>
<feature type="transmembrane region" description="Helical" evidence="7">
    <location>
        <begin position="81"/>
        <end position="104"/>
    </location>
</feature>
<comment type="caution">
    <text evidence="9">The sequence shown here is derived from an EMBL/GenBank/DDBJ whole genome shotgun (WGS) entry which is preliminary data.</text>
</comment>
<evidence type="ECO:0000256" key="5">
    <source>
        <dbReference type="ARBA" id="ARBA00022989"/>
    </source>
</evidence>
<keyword evidence="4" id="KW-0067">ATP-binding</keyword>
<sequence length="926" mass="100594">MSSSMTGPKTHPMQHPPDCSLTDEVVAMSLMSSSPAAAAAVTNQLDKTNQEDFQLSSKASHGRQLFVLVKKVILIKLRDRASTLVSVLTPIFILFILFILNISLSTSISAPKTAPLGTLSSNCPSGTAKTLCVSLGYTNTSQIDDIISSLSGLVLAAEPEARIVYYTTKDAIVSARNINPQHFIIGIEFVNVSDLATSTTTPSISYNILSNNTVISSFDDVRIDTASAYVQTAILNVFRAKQGLPSLRSPLYPNNGSPLLATIRGKATSGVSGILPYYFVYMLQPLLQVLLASLAKEKAEKTKSGLLMIGTNGSMYMLATLIGNTVFNIITVFLIVLIVCLGGIFKYSSPVLLFIIIFLYIIATALVGCILSVIISSPLQVSPMSFLTTIFGLVLFAVSQIYVWKLNNLFVEHLVLLIAPVALARVLALTMDTESHAIGFTYQSMSDVHFAAPFYMLIVDIALYWLLAWYFDKIFPGENNGTPQQWNFPLKSSFWTPAQQGTEAFKLYKPETTPSQFVEDFDITHIPEANRNVLSVNAIVKEFKVTNNTSTEGSDGLIRGILRNRARASTKPSTIKRAVSNFNIDLHSDQIVALLGHNGAGKTTLISMITGIVQPTSGHIYVRPRSSDLFLDIADPLLLPVFSPSLGVCPQFDVLFDTLTVREHLVMYIGIKGICVDGRVGNGSGIDNGSGIGTLEMQYVEAMARDVELYAKLDAYASTLSGGMKRKLSVAIALLGSPRVVLLDEPTTGMDVDAQQRVWSLIRCCKKDKVVILTTHSMEEAEVLGDRIAIMSNGTLKTLGTSIFLKDQFGTGYSIDFSKTSSASVSSIISAQANSQILAFVQRFFPGAQLEPETSSSSISVLLAKDQKLDDVDRTTPPTQFAEFYNGLQSAITDGELGSLVESVRLDLTTLEQVFLRFKDNEEASS</sequence>
<dbReference type="SMART" id="SM00382">
    <property type="entry name" value="AAA"/>
    <property type="match status" value="1"/>
</dbReference>
<reference evidence="9 10" key="1">
    <citation type="submission" date="2021-02" db="EMBL/GenBank/DDBJ databases">
        <title>Variation within the Batrachochytrium salamandrivorans European outbreak.</title>
        <authorList>
            <person name="Kelly M."/>
            <person name="Pasmans F."/>
            <person name="Shea T.P."/>
            <person name="Munoz J.F."/>
            <person name="Carranza S."/>
            <person name="Cuomo C.A."/>
            <person name="Martel A."/>
        </authorList>
    </citation>
    <scope>NUCLEOTIDE SEQUENCE [LARGE SCALE GENOMIC DNA]</scope>
    <source>
        <strain evidence="9 10">AMFP18/2</strain>
    </source>
</reference>
<dbReference type="CDD" id="cd03263">
    <property type="entry name" value="ABC_subfamily_A"/>
    <property type="match status" value="1"/>
</dbReference>
<dbReference type="InterPro" id="IPR013525">
    <property type="entry name" value="ABC2_TM"/>
</dbReference>
<evidence type="ECO:0000256" key="3">
    <source>
        <dbReference type="ARBA" id="ARBA00022741"/>
    </source>
</evidence>
<feature type="transmembrane region" description="Helical" evidence="7">
    <location>
        <begin position="410"/>
        <end position="429"/>
    </location>
</feature>
<evidence type="ECO:0000256" key="6">
    <source>
        <dbReference type="ARBA" id="ARBA00023136"/>
    </source>
</evidence>
<evidence type="ECO:0000313" key="10">
    <source>
        <dbReference type="Proteomes" id="UP001648503"/>
    </source>
</evidence>
<dbReference type="InterPro" id="IPR026082">
    <property type="entry name" value="ABCA"/>
</dbReference>